<organism evidence="1 2">
    <name type="scientific">Niastella soli</name>
    <dbReference type="NCBI Taxonomy" id="2821487"/>
    <lineage>
        <taxon>Bacteria</taxon>
        <taxon>Pseudomonadati</taxon>
        <taxon>Bacteroidota</taxon>
        <taxon>Chitinophagia</taxon>
        <taxon>Chitinophagales</taxon>
        <taxon>Chitinophagaceae</taxon>
        <taxon>Niastella</taxon>
    </lineage>
</organism>
<dbReference type="Proteomes" id="UP000677244">
    <property type="component" value="Unassembled WGS sequence"/>
</dbReference>
<name>A0ABS3YYZ0_9BACT</name>
<gene>
    <name evidence="1" type="ORF">J7I42_20165</name>
</gene>
<proteinExistence type="predicted"/>
<sequence length="70" mass="7888">MFYESASFSNKALQSRYQSGLANFADLMQSQYALIKAATDNKMAYILVWKALLYKAAVNGDLNLFLNQVN</sequence>
<evidence type="ECO:0000313" key="2">
    <source>
        <dbReference type="Proteomes" id="UP000677244"/>
    </source>
</evidence>
<comment type="caution">
    <text evidence="1">The sequence shown here is derived from an EMBL/GenBank/DDBJ whole genome shotgun (WGS) entry which is preliminary data.</text>
</comment>
<keyword evidence="2" id="KW-1185">Reference proteome</keyword>
<accession>A0ABS3YYZ0</accession>
<dbReference type="RefSeq" id="WP_209140660.1">
    <property type="nucleotide sequence ID" value="NZ_JAGHKO010000004.1"/>
</dbReference>
<evidence type="ECO:0000313" key="1">
    <source>
        <dbReference type="EMBL" id="MBO9202615.1"/>
    </source>
</evidence>
<reference evidence="1 2" key="1">
    <citation type="submission" date="2021-03" db="EMBL/GenBank/DDBJ databases">
        <title>Assistant Professor.</title>
        <authorList>
            <person name="Huq M.A."/>
        </authorList>
    </citation>
    <scope>NUCLEOTIDE SEQUENCE [LARGE SCALE GENOMIC DNA]</scope>
    <source>
        <strain evidence="1 2">MAH-29</strain>
    </source>
</reference>
<dbReference type="EMBL" id="JAGHKO010000004">
    <property type="protein sequence ID" value="MBO9202615.1"/>
    <property type="molecule type" value="Genomic_DNA"/>
</dbReference>
<protein>
    <submittedName>
        <fullName evidence="1">Uncharacterized protein</fullName>
    </submittedName>
</protein>